<dbReference type="KEGG" id="haby:HLVA_12750"/>
<evidence type="ECO:0000313" key="3">
    <source>
        <dbReference type="Proteomes" id="UP001321582"/>
    </source>
</evidence>
<name>A0AAU9DB58_9FUSO</name>
<dbReference type="CDD" id="cd20746">
    <property type="entry name" value="FIX_Ntox15_NUC_DUF4112_RhsA-like"/>
    <property type="match status" value="1"/>
</dbReference>
<evidence type="ECO:0000313" key="2">
    <source>
        <dbReference type="EMBL" id="BDU50706.1"/>
    </source>
</evidence>
<dbReference type="Proteomes" id="UP001321582">
    <property type="component" value="Chromosome"/>
</dbReference>
<reference evidence="2 3" key="1">
    <citation type="submission" date="2022-11" db="EMBL/GenBank/DDBJ databases">
        <title>Haliovirga abyssi gen. nov., sp. nov., a mesophilic fermentative bacterium isolated from the Iheya North hydrothermal field and the proposal of Haliovirgaceae fam. nov.</title>
        <authorList>
            <person name="Miyazaki U."/>
            <person name="Tame A."/>
            <person name="Miyazaki J."/>
            <person name="Takai K."/>
            <person name="Sawayama S."/>
            <person name="Kitajima M."/>
            <person name="Okamoto A."/>
            <person name="Nakagawa S."/>
        </authorList>
    </citation>
    <scope>NUCLEOTIDE SEQUENCE [LARGE SCALE GENOMIC DNA]</scope>
    <source>
        <strain evidence="2 3">IC12</strain>
    </source>
</reference>
<dbReference type="EMBL" id="AP027059">
    <property type="protein sequence ID" value="BDU50706.1"/>
    <property type="molecule type" value="Genomic_DNA"/>
</dbReference>
<proteinExistence type="predicted"/>
<protein>
    <submittedName>
        <fullName evidence="2">Uncharacterized protein</fullName>
    </submittedName>
</protein>
<dbReference type="RefSeq" id="WP_307903565.1">
    <property type="nucleotide sequence ID" value="NZ_AP027059.1"/>
</dbReference>
<feature type="coiled-coil region" evidence="1">
    <location>
        <begin position="620"/>
        <end position="672"/>
    </location>
</feature>
<accession>A0AAU9DB58</accession>
<keyword evidence="1" id="KW-0175">Coiled coil</keyword>
<organism evidence="2 3">
    <name type="scientific">Haliovirga abyssi</name>
    <dbReference type="NCBI Taxonomy" id="2996794"/>
    <lineage>
        <taxon>Bacteria</taxon>
        <taxon>Fusobacteriati</taxon>
        <taxon>Fusobacteriota</taxon>
        <taxon>Fusobacteriia</taxon>
        <taxon>Fusobacteriales</taxon>
        <taxon>Haliovirgaceae</taxon>
        <taxon>Haliovirga</taxon>
    </lineage>
</organism>
<dbReference type="AlphaFoldDB" id="A0AAU9DB58"/>
<gene>
    <name evidence="2" type="ORF">HLVA_12750</name>
</gene>
<keyword evidence="3" id="KW-1185">Reference proteome</keyword>
<dbReference type="InterPro" id="IPR049802">
    <property type="entry name" value="RhsC-like_FIX"/>
</dbReference>
<evidence type="ECO:0000256" key="1">
    <source>
        <dbReference type="SAM" id="Coils"/>
    </source>
</evidence>
<sequence>MLEIYSYDSLGESVRTEIILKPLTTDGSGEKIHLTSNFIKGMNLDYSSKVYQIKGYYPNNDYEETKEGIKLAKWAGLVNRNDFNNSTSSIRKIEIRIVKAGQVEREIKFEGCALSYKEEYIGVEHYFYLTLREVEEMPYYNNLIFPKSEKILQITFKAYKENKGLDFVFKKLGESYNLSEYKESSHILLNNNIKKKAMRRQKDLHINYWVMELWISALSKNLEKVSFRLNVYLSKEGYEILLNYKKPLMELKRLIGAVGSYIAEKILSKERVELKKSELSSIMYLYSKDLREVVEQENIKFKISRILGEEKVKKSGSSGSLVVSMKAKEDDRRIVNEEENYGPIREEFKEEELKKEEEKIIGINYLYQDGSAVESAYYKILDKNGELFQEGKLDKNGKILIEGKIPEGELEAHLGEDERKYKPEIKPEVNPNYNPRASIEEILTKEESIKEDSWYEEIYNKTLKGLKEAGNWSKGVLLGDFEENPTTGQIIARMLLTMIPVIDQIGDIEDIVANILHLCDESEENDQQAWLGLILTTVGMIPVAGSALKGIFKIILKETGEAALKGMLKLLRKMGKGDPIKFLEKLDWEKLRKSSTKNLQKVFDSSIDGFKKIKEKIPGIGKFKELIETLEDIINRLEKLKVQINRRVKEFFEEMQDKLSEILSNKELVEANTGIRVKVKAVPKSSYKEIEDIREIKKTEVREGNVIAKTEESELERKSLEERAVKNADEVLKIEGRFTRKYVKGLKSSEEIIKKRVLKLGKDMKYFKKLLLKQGDELSESEAKFIKEVRDSISSPTEDTLLQKVMPIEKLDDIFNYTTIRGCTAKAGDVQDLKTIEEIYDGLRLDYEGSLFTEADKCVAIRYKVEEPEYLTVPYSKKIDINTKKMDNIDSPQTGHGFIKNDRCIPEYESWIKGKPEGLMPTEGEVYIVSKDGSEELIGEFNSKKEIWKKLK</sequence>